<keyword evidence="3" id="KW-1134">Transmembrane beta strand</keyword>
<evidence type="ECO:0000256" key="1">
    <source>
        <dbReference type="ARBA" id="ARBA00004571"/>
    </source>
</evidence>
<dbReference type="PROSITE" id="PS00834">
    <property type="entry name" value="OMPTIN_1"/>
    <property type="match status" value="1"/>
</dbReference>
<dbReference type="Gene3D" id="2.40.128.90">
    <property type="entry name" value="OMPT-like"/>
    <property type="match status" value="1"/>
</dbReference>
<evidence type="ECO:0000256" key="4">
    <source>
        <dbReference type="ARBA" id="ARBA00022670"/>
    </source>
</evidence>
<dbReference type="Proteomes" id="UP000018217">
    <property type="component" value="Unassembled WGS sequence"/>
</dbReference>
<dbReference type="InterPro" id="IPR020079">
    <property type="entry name" value="Peptidase_A26_CS"/>
</dbReference>
<dbReference type="AlphaFoldDB" id="V5ZAW5"/>
<evidence type="ECO:0000256" key="10">
    <source>
        <dbReference type="ARBA" id="ARBA00023237"/>
    </source>
</evidence>
<evidence type="ECO:0000256" key="2">
    <source>
        <dbReference type="ARBA" id="ARBA00006923"/>
    </source>
</evidence>
<dbReference type="GO" id="GO:0006508">
    <property type="term" value="P:proteolysis"/>
    <property type="evidence" value="ECO:0007669"/>
    <property type="project" value="UniProtKB-KW"/>
</dbReference>
<evidence type="ECO:0000313" key="11">
    <source>
        <dbReference type="EMBL" id="CCG88408.1"/>
    </source>
</evidence>
<dbReference type="GO" id="GO:0004190">
    <property type="term" value="F:aspartic-type endopeptidase activity"/>
    <property type="evidence" value="ECO:0007669"/>
    <property type="project" value="UniProtKB-KW"/>
</dbReference>
<evidence type="ECO:0000256" key="5">
    <source>
        <dbReference type="ARBA" id="ARBA00022692"/>
    </source>
</evidence>
<evidence type="ECO:0000256" key="7">
    <source>
        <dbReference type="ARBA" id="ARBA00022750"/>
    </source>
</evidence>
<keyword evidence="7" id="KW-0064">Aspartyl protease</keyword>
<dbReference type="InterPro" id="IPR020080">
    <property type="entry name" value="OM_adhesin/peptidase_omptin"/>
</dbReference>
<dbReference type="InterPro" id="IPR053724">
    <property type="entry name" value="OMP_A26_sf"/>
</dbReference>
<gene>
    <name evidence="11" type="primary">ompT</name>
    <name evidence="11" type="ORF">EPIR_3045</name>
</gene>
<reference evidence="11 12" key="1">
    <citation type="journal article" date="2013" name="Syst. Appl. Microbiol.">
        <title>Phylogenetic position and virulence apparatus of the pear flower necrosis pathogen Erwinia piriflorinigrans CFBP 5888T as assessed by comparative genomics.</title>
        <authorList>
            <person name="Smits T.H."/>
            <person name="Rezzonico F."/>
            <person name="Lopez M.M."/>
            <person name="Blom J."/>
            <person name="Goesmann A."/>
            <person name="Frey J.E."/>
            <person name="Duffy B."/>
        </authorList>
    </citation>
    <scope>NUCLEOTIDE SEQUENCE [LARGE SCALE GENOMIC DNA]</scope>
    <source>
        <strain evidence="12">CFBP5888</strain>
    </source>
</reference>
<organism evidence="11 12">
    <name type="scientific">Erwinia piriflorinigrans CFBP 5888</name>
    <dbReference type="NCBI Taxonomy" id="1161919"/>
    <lineage>
        <taxon>Bacteria</taxon>
        <taxon>Pseudomonadati</taxon>
        <taxon>Pseudomonadota</taxon>
        <taxon>Gammaproteobacteria</taxon>
        <taxon>Enterobacterales</taxon>
        <taxon>Erwiniaceae</taxon>
        <taxon>Erwinia</taxon>
    </lineage>
</organism>
<dbReference type="EMBL" id="CAHS01000020">
    <property type="protein sequence ID" value="CCG88408.1"/>
    <property type="molecule type" value="Genomic_DNA"/>
</dbReference>
<name>V5ZAW5_9GAMM</name>
<keyword evidence="10" id="KW-0998">Cell outer membrane</keyword>
<dbReference type="GO" id="GO:0009279">
    <property type="term" value="C:cell outer membrane"/>
    <property type="evidence" value="ECO:0007669"/>
    <property type="project" value="UniProtKB-SubCell"/>
</dbReference>
<keyword evidence="8 11" id="KW-0378">Hydrolase</keyword>
<comment type="caution">
    <text evidence="11">The sequence shown here is derived from an EMBL/GenBank/DDBJ whole genome shotgun (WGS) entry which is preliminary data.</text>
</comment>
<evidence type="ECO:0000313" key="12">
    <source>
        <dbReference type="Proteomes" id="UP000018217"/>
    </source>
</evidence>
<proteinExistence type="inferred from homology"/>
<dbReference type="SUPFAM" id="SSF69917">
    <property type="entry name" value="OMPT-like"/>
    <property type="match status" value="1"/>
</dbReference>
<evidence type="ECO:0000256" key="3">
    <source>
        <dbReference type="ARBA" id="ARBA00022452"/>
    </source>
</evidence>
<keyword evidence="5" id="KW-0812">Transmembrane</keyword>
<keyword evidence="6" id="KW-0732">Signal</keyword>
<keyword evidence="4" id="KW-0645">Protease</keyword>
<keyword evidence="12" id="KW-1185">Reference proteome</keyword>
<comment type="similarity">
    <text evidence="2">Belongs to the peptidase A26 family.</text>
</comment>
<accession>V5ZAW5</accession>
<comment type="subcellular location">
    <subcellularLocation>
        <location evidence="1">Cell outer membrane</location>
        <topology evidence="1">Multi-pass membrane protein</topology>
    </subcellularLocation>
</comment>
<dbReference type="Pfam" id="PF01278">
    <property type="entry name" value="Omptin"/>
    <property type="match status" value="1"/>
</dbReference>
<dbReference type="STRING" id="1161919.EPIR_3045"/>
<protein>
    <submittedName>
        <fullName evidence="11">Omptin</fullName>
        <ecNumber evidence="11">3.4.23.49</ecNumber>
    </submittedName>
</protein>
<sequence>MDDTDWLDESQDAWTDYSSHPDTRLNYANEFDFNLKGWLLKEPDYRFGVMAGYQESRYSFTASGGAYNYTDDETGLTDIGTFPCRRVVIGYKQRFKMPYIGLVGSYRYKRFEFGGSFKYSGWVRASDNDEHYLTNTTFRSNIKNPNFYSVAGNAGYDLMPNVKVYVEGVWNRTSNKKDSMSVNDYGTGETFSIENSSGIESDNFITTAGLQYSF</sequence>
<dbReference type="EC" id="3.4.23.49" evidence="11"/>
<dbReference type="InterPro" id="IPR000036">
    <property type="entry name" value="Peptidase_A26_omptin"/>
</dbReference>
<evidence type="ECO:0000256" key="9">
    <source>
        <dbReference type="ARBA" id="ARBA00023136"/>
    </source>
</evidence>
<evidence type="ECO:0000256" key="6">
    <source>
        <dbReference type="ARBA" id="ARBA00022729"/>
    </source>
</evidence>
<evidence type="ECO:0000256" key="8">
    <source>
        <dbReference type="ARBA" id="ARBA00022801"/>
    </source>
</evidence>
<keyword evidence="9" id="KW-0472">Membrane</keyword>
<dbReference type="PRINTS" id="PR00482">
    <property type="entry name" value="OMPTIN"/>
</dbReference>